<evidence type="ECO:0000313" key="5">
    <source>
        <dbReference type="EMBL" id="MDK4512904.1"/>
    </source>
</evidence>
<dbReference type="Gene3D" id="1.10.260.40">
    <property type="entry name" value="lambda repressor-like DNA-binding domains"/>
    <property type="match status" value="1"/>
</dbReference>
<dbReference type="PROSITE" id="PS50943">
    <property type="entry name" value="HTH_CROC1"/>
    <property type="match status" value="1"/>
</dbReference>
<evidence type="ECO:0000313" key="6">
    <source>
        <dbReference type="Proteomes" id="UP001173223"/>
    </source>
</evidence>
<name>A0AAW6WGL3_9FUSO</name>
<protein>
    <submittedName>
        <fullName evidence="5">Helix-turn-helix domain-containing protein</fullName>
    </submittedName>
</protein>
<dbReference type="Pfam" id="PF01381">
    <property type="entry name" value="HTH_3"/>
    <property type="match status" value="1"/>
</dbReference>
<dbReference type="AlphaFoldDB" id="A0AAW6WGL3"/>
<sequence>MKIVESFSERLKQALELRDLKPTKLSELSNINKSTISQYIQGVYQPKRARIELFAKILNVNEAWLIGYDVPMERNKQDDRFLSLNSKGRKQYENFLNEATMYFNDEKISLEDKEKIFQSLQDVFFEVKFLNKKNKK</sequence>
<evidence type="ECO:0000256" key="3">
    <source>
        <dbReference type="ARBA" id="ARBA00023163"/>
    </source>
</evidence>
<dbReference type="Proteomes" id="UP001173223">
    <property type="component" value="Unassembled WGS sequence"/>
</dbReference>
<dbReference type="EMBL" id="JAMGTK010000029">
    <property type="protein sequence ID" value="MDK4512904.1"/>
    <property type="molecule type" value="Genomic_DNA"/>
</dbReference>
<dbReference type="GO" id="GO:0003677">
    <property type="term" value="F:DNA binding"/>
    <property type="evidence" value="ECO:0007669"/>
    <property type="project" value="UniProtKB-KW"/>
</dbReference>
<organism evidence="5 6">
    <name type="scientific">Fusobacterium necrophorum</name>
    <dbReference type="NCBI Taxonomy" id="859"/>
    <lineage>
        <taxon>Bacteria</taxon>
        <taxon>Fusobacteriati</taxon>
        <taxon>Fusobacteriota</taxon>
        <taxon>Fusobacteriia</taxon>
        <taxon>Fusobacteriales</taxon>
        <taxon>Fusobacteriaceae</taxon>
        <taxon>Fusobacterium</taxon>
    </lineage>
</organism>
<feature type="domain" description="HTH cro/C1-type" evidence="4">
    <location>
        <begin position="11"/>
        <end position="65"/>
    </location>
</feature>
<comment type="caution">
    <text evidence="5">The sequence shown here is derived from an EMBL/GenBank/DDBJ whole genome shotgun (WGS) entry which is preliminary data.</text>
</comment>
<dbReference type="SMART" id="SM00530">
    <property type="entry name" value="HTH_XRE"/>
    <property type="match status" value="1"/>
</dbReference>
<accession>A0AAW6WGL3</accession>
<dbReference type="PANTHER" id="PTHR40661:SF1">
    <property type="entry name" value="HTH CRO_C1-TYPE DOMAIN-CONTAINING PROTEIN"/>
    <property type="match status" value="1"/>
</dbReference>
<evidence type="ECO:0000256" key="2">
    <source>
        <dbReference type="ARBA" id="ARBA00023125"/>
    </source>
</evidence>
<keyword evidence="6" id="KW-1185">Reference proteome</keyword>
<gene>
    <name evidence="5" type="ORF">MWG07_11655</name>
</gene>
<dbReference type="CDD" id="cd00093">
    <property type="entry name" value="HTH_XRE"/>
    <property type="match status" value="1"/>
</dbReference>
<reference evidence="5" key="1">
    <citation type="journal article" date="2022" name="Gene">
        <title>A genome-led study on the pathogenesis of Fusobacterium necrophorum infections.</title>
        <authorList>
            <person name="Thapa G."/>
            <person name="Jayal A."/>
            <person name="Sikazwe E."/>
            <person name="Perry T."/>
            <person name="Mohammed Al Balushi A."/>
            <person name="Livingstone P."/>
        </authorList>
    </citation>
    <scope>NUCLEOTIDE SEQUENCE</scope>
    <source>
        <strain evidence="5">BRON_8</strain>
    </source>
</reference>
<dbReference type="InterPro" id="IPR001387">
    <property type="entry name" value="Cro/C1-type_HTH"/>
</dbReference>
<reference evidence="5" key="2">
    <citation type="submission" date="2022-04" db="EMBL/GenBank/DDBJ databases">
        <authorList>
            <person name="Livingstone P.G."/>
        </authorList>
    </citation>
    <scope>NUCLEOTIDE SEQUENCE</scope>
    <source>
        <strain evidence="5">BRON_8</strain>
    </source>
</reference>
<evidence type="ECO:0000256" key="1">
    <source>
        <dbReference type="ARBA" id="ARBA00023015"/>
    </source>
</evidence>
<dbReference type="SUPFAM" id="SSF47413">
    <property type="entry name" value="lambda repressor-like DNA-binding domains"/>
    <property type="match status" value="1"/>
</dbReference>
<dbReference type="InterPro" id="IPR010982">
    <property type="entry name" value="Lambda_DNA-bd_dom_sf"/>
</dbReference>
<dbReference type="PANTHER" id="PTHR40661">
    <property type="match status" value="1"/>
</dbReference>
<evidence type="ECO:0000259" key="4">
    <source>
        <dbReference type="PROSITE" id="PS50943"/>
    </source>
</evidence>
<proteinExistence type="predicted"/>
<dbReference type="RefSeq" id="WP_285049399.1">
    <property type="nucleotide sequence ID" value="NZ_JAMGTK010000029.1"/>
</dbReference>
<keyword evidence="1" id="KW-0805">Transcription regulation</keyword>
<keyword evidence="2" id="KW-0238">DNA-binding</keyword>
<keyword evidence="3" id="KW-0804">Transcription</keyword>